<sequence length="104" mass="12408">MMHMQTTSSLLLRFEVEENTFWKSRVTAMILGSTTSILNPRFKSVLESRQFVDNNAVTLFSVQEWIHSRLKTFIRNQNSRAMLGSIWQQRRVEYLESLLRQEWP</sequence>
<accession>A0A087U1G2</accession>
<dbReference type="EMBL" id="KK117700">
    <property type="protein sequence ID" value="KFM71201.1"/>
    <property type="molecule type" value="Genomic_DNA"/>
</dbReference>
<evidence type="ECO:0000313" key="1">
    <source>
        <dbReference type="EMBL" id="KFM71201.1"/>
    </source>
</evidence>
<feature type="non-terminal residue" evidence="1">
    <location>
        <position position="104"/>
    </location>
</feature>
<keyword evidence="2" id="KW-1185">Reference proteome</keyword>
<dbReference type="Proteomes" id="UP000054359">
    <property type="component" value="Unassembled WGS sequence"/>
</dbReference>
<organism evidence="1 2">
    <name type="scientific">Stegodyphus mimosarum</name>
    <name type="common">African social velvet spider</name>
    <dbReference type="NCBI Taxonomy" id="407821"/>
    <lineage>
        <taxon>Eukaryota</taxon>
        <taxon>Metazoa</taxon>
        <taxon>Ecdysozoa</taxon>
        <taxon>Arthropoda</taxon>
        <taxon>Chelicerata</taxon>
        <taxon>Arachnida</taxon>
        <taxon>Araneae</taxon>
        <taxon>Araneomorphae</taxon>
        <taxon>Entelegynae</taxon>
        <taxon>Eresoidea</taxon>
        <taxon>Eresidae</taxon>
        <taxon>Stegodyphus</taxon>
    </lineage>
</organism>
<dbReference type="AlphaFoldDB" id="A0A087U1G2"/>
<reference evidence="1 2" key="1">
    <citation type="submission" date="2013-11" db="EMBL/GenBank/DDBJ databases">
        <title>Genome sequencing of Stegodyphus mimosarum.</title>
        <authorList>
            <person name="Bechsgaard J."/>
        </authorList>
    </citation>
    <scope>NUCLEOTIDE SEQUENCE [LARGE SCALE GENOMIC DNA]</scope>
</reference>
<gene>
    <name evidence="1" type="ORF">X975_03714</name>
</gene>
<name>A0A087U1G2_STEMI</name>
<evidence type="ECO:0000313" key="2">
    <source>
        <dbReference type="Proteomes" id="UP000054359"/>
    </source>
</evidence>
<proteinExistence type="predicted"/>
<protein>
    <submittedName>
        <fullName evidence="1">Uncharacterized protein</fullName>
    </submittedName>
</protein>